<gene>
    <name evidence="1" type="ORF">PENVUL_c038G02194</name>
</gene>
<evidence type="ECO:0000313" key="1">
    <source>
        <dbReference type="EMBL" id="OQE02834.1"/>
    </source>
</evidence>
<sequence length="310" mass="35161">MVDAGLQALTHAADPSSKESKIAQRYLKSYFGVKIGDEKSGLIKKNLEAVQNFMKGNSKHERTPRLYCDDTWLERLSRTNAAWNTEEGTEGSRKEIMEEGPNGLVHKKIEDIKDYRPFLFTEDEKTGQYVSNGNAPYWSDDLHEYVFQEDYGDKSYCTKPGLDGKTNLAGTQDQSEPSTVTLCPLSFSNPQAIDSLGSKTPTAGMSIPEFLPKSATFYHELFHLAIDVLTTPDPFYSWKEIQAVLKKPTGRPRKYAPLNNHNLVCQNPETYVFFSVGYWNFLQTNWNDKQSNANKRWSFQSGVAQLVQID</sequence>
<protein>
    <submittedName>
        <fullName evidence="1">Uncharacterized protein</fullName>
    </submittedName>
</protein>
<dbReference type="AlphaFoldDB" id="A0A1V6RN20"/>
<dbReference type="Proteomes" id="UP000191518">
    <property type="component" value="Unassembled WGS sequence"/>
</dbReference>
<reference evidence="2" key="1">
    <citation type="journal article" date="2017" name="Nat. Microbiol.">
        <title>Global analysis of biosynthetic gene clusters reveals vast potential of secondary metabolite production in Penicillium species.</title>
        <authorList>
            <person name="Nielsen J.C."/>
            <person name="Grijseels S."/>
            <person name="Prigent S."/>
            <person name="Ji B."/>
            <person name="Dainat J."/>
            <person name="Nielsen K.F."/>
            <person name="Frisvad J.C."/>
            <person name="Workman M."/>
            <person name="Nielsen J."/>
        </authorList>
    </citation>
    <scope>NUCLEOTIDE SEQUENCE [LARGE SCALE GENOMIC DNA]</scope>
    <source>
        <strain evidence="2">IBT 29486</strain>
    </source>
</reference>
<comment type="caution">
    <text evidence="1">The sequence shown here is derived from an EMBL/GenBank/DDBJ whole genome shotgun (WGS) entry which is preliminary data.</text>
</comment>
<dbReference type="GO" id="GO:0008237">
    <property type="term" value="F:metallopeptidase activity"/>
    <property type="evidence" value="ECO:0007669"/>
    <property type="project" value="InterPro"/>
</dbReference>
<dbReference type="EMBL" id="MDYP01000038">
    <property type="protein sequence ID" value="OQE02834.1"/>
    <property type="molecule type" value="Genomic_DNA"/>
</dbReference>
<dbReference type="Gene3D" id="3.40.390.10">
    <property type="entry name" value="Collagenase (Catalytic Domain)"/>
    <property type="match status" value="1"/>
</dbReference>
<proteinExistence type="predicted"/>
<keyword evidence="2" id="KW-1185">Reference proteome</keyword>
<dbReference type="InterPro" id="IPR024079">
    <property type="entry name" value="MetalloPept_cat_dom_sf"/>
</dbReference>
<organism evidence="1 2">
    <name type="scientific">Penicillium vulpinum</name>
    <dbReference type="NCBI Taxonomy" id="29845"/>
    <lineage>
        <taxon>Eukaryota</taxon>
        <taxon>Fungi</taxon>
        <taxon>Dikarya</taxon>
        <taxon>Ascomycota</taxon>
        <taxon>Pezizomycotina</taxon>
        <taxon>Eurotiomycetes</taxon>
        <taxon>Eurotiomycetidae</taxon>
        <taxon>Eurotiales</taxon>
        <taxon>Aspergillaceae</taxon>
        <taxon>Penicillium</taxon>
    </lineage>
</organism>
<evidence type="ECO:0000313" key="2">
    <source>
        <dbReference type="Proteomes" id="UP000191518"/>
    </source>
</evidence>
<name>A0A1V6RN20_9EURO</name>
<accession>A0A1V6RN20</accession>